<evidence type="ECO:0000256" key="3">
    <source>
        <dbReference type="ARBA" id="ARBA00022692"/>
    </source>
</evidence>
<name>A0AA88WC20_9ASTE</name>
<comment type="subcellular location">
    <subcellularLocation>
        <location evidence="1 6">Membrane</location>
        <topology evidence="1 6">Multi-pass membrane protein</topology>
    </subcellularLocation>
</comment>
<dbReference type="InterPro" id="IPR000620">
    <property type="entry name" value="EamA_dom"/>
</dbReference>
<evidence type="ECO:0000256" key="2">
    <source>
        <dbReference type="ARBA" id="ARBA00007635"/>
    </source>
</evidence>
<keyword evidence="9" id="KW-1185">Reference proteome</keyword>
<feature type="transmembrane region" description="Helical" evidence="6">
    <location>
        <begin position="76"/>
        <end position="96"/>
    </location>
</feature>
<feature type="transmembrane region" description="Helical" evidence="6">
    <location>
        <begin position="6"/>
        <end position="23"/>
    </location>
</feature>
<evidence type="ECO:0000256" key="6">
    <source>
        <dbReference type="RuleBase" id="RU363077"/>
    </source>
</evidence>
<dbReference type="Pfam" id="PF00892">
    <property type="entry name" value="EamA"/>
    <property type="match status" value="1"/>
</dbReference>
<dbReference type="EMBL" id="JAVXUP010000574">
    <property type="protein sequence ID" value="KAK3024936.1"/>
    <property type="molecule type" value="Genomic_DNA"/>
</dbReference>
<keyword evidence="3 6" id="KW-0812">Transmembrane</keyword>
<feature type="transmembrane region" description="Helical" evidence="6">
    <location>
        <begin position="35"/>
        <end position="56"/>
    </location>
</feature>
<dbReference type="SUPFAM" id="SSF103481">
    <property type="entry name" value="Multidrug resistance efflux transporter EmrE"/>
    <property type="match status" value="2"/>
</dbReference>
<dbReference type="GO" id="GO:0016020">
    <property type="term" value="C:membrane"/>
    <property type="evidence" value="ECO:0007669"/>
    <property type="project" value="UniProtKB-SubCell"/>
</dbReference>
<comment type="similarity">
    <text evidence="2 6">Belongs to the drug/metabolite transporter (DMT) superfamily. Plant drug/metabolite exporter (P-DME) (TC 2.A.7.4) family.</text>
</comment>
<keyword evidence="4 6" id="KW-1133">Transmembrane helix</keyword>
<accession>A0AA88WC20</accession>
<evidence type="ECO:0000313" key="9">
    <source>
        <dbReference type="Proteomes" id="UP001188597"/>
    </source>
</evidence>
<dbReference type="AlphaFoldDB" id="A0AA88WC20"/>
<gene>
    <name evidence="8" type="ORF">RJ639_042940</name>
</gene>
<reference evidence="8" key="1">
    <citation type="submission" date="2022-12" db="EMBL/GenBank/DDBJ databases">
        <title>Draft genome assemblies for two species of Escallonia (Escalloniales).</title>
        <authorList>
            <person name="Chanderbali A."/>
            <person name="Dervinis C."/>
            <person name="Anghel I."/>
            <person name="Soltis D."/>
            <person name="Soltis P."/>
            <person name="Zapata F."/>
        </authorList>
    </citation>
    <scope>NUCLEOTIDE SEQUENCE</scope>
    <source>
        <strain evidence="8">UCBG64.0493</strain>
        <tissue evidence="8">Leaf</tissue>
    </source>
</reference>
<protein>
    <recommendedName>
        <fullName evidence="6">WAT1-related protein</fullName>
    </recommendedName>
</protein>
<feature type="domain" description="EamA" evidence="7">
    <location>
        <begin position="166"/>
        <end position="281"/>
    </location>
</feature>
<evidence type="ECO:0000313" key="8">
    <source>
        <dbReference type="EMBL" id="KAK3024936.1"/>
    </source>
</evidence>
<proteinExistence type="inferred from homology"/>
<dbReference type="InterPro" id="IPR037185">
    <property type="entry name" value="EmrE-like"/>
</dbReference>
<dbReference type="PANTHER" id="PTHR31218">
    <property type="entry name" value="WAT1-RELATED PROTEIN"/>
    <property type="match status" value="1"/>
</dbReference>
<dbReference type="InterPro" id="IPR030184">
    <property type="entry name" value="WAT1-related"/>
</dbReference>
<evidence type="ECO:0000256" key="1">
    <source>
        <dbReference type="ARBA" id="ARBA00004141"/>
    </source>
</evidence>
<organism evidence="8 9">
    <name type="scientific">Escallonia herrerae</name>
    <dbReference type="NCBI Taxonomy" id="1293975"/>
    <lineage>
        <taxon>Eukaryota</taxon>
        <taxon>Viridiplantae</taxon>
        <taxon>Streptophyta</taxon>
        <taxon>Embryophyta</taxon>
        <taxon>Tracheophyta</taxon>
        <taxon>Spermatophyta</taxon>
        <taxon>Magnoliopsida</taxon>
        <taxon>eudicotyledons</taxon>
        <taxon>Gunneridae</taxon>
        <taxon>Pentapetalae</taxon>
        <taxon>asterids</taxon>
        <taxon>campanulids</taxon>
        <taxon>Escalloniales</taxon>
        <taxon>Escalloniaceae</taxon>
        <taxon>Escallonia</taxon>
    </lineage>
</organism>
<keyword evidence="5 6" id="KW-0472">Membrane</keyword>
<evidence type="ECO:0000256" key="5">
    <source>
        <dbReference type="ARBA" id="ARBA00023136"/>
    </source>
</evidence>
<dbReference type="GO" id="GO:0022857">
    <property type="term" value="F:transmembrane transporter activity"/>
    <property type="evidence" value="ECO:0007669"/>
    <property type="project" value="InterPro"/>
</dbReference>
<comment type="caution">
    <text evidence="8">The sequence shown here is derived from an EMBL/GenBank/DDBJ whole genome shotgun (WGS) entry which is preliminary data.</text>
</comment>
<feature type="transmembrane region" description="Helical" evidence="6">
    <location>
        <begin position="205"/>
        <end position="226"/>
    </location>
</feature>
<evidence type="ECO:0000256" key="4">
    <source>
        <dbReference type="ARBA" id="ARBA00022989"/>
    </source>
</evidence>
<evidence type="ECO:0000259" key="7">
    <source>
        <dbReference type="Pfam" id="PF00892"/>
    </source>
</evidence>
<feature type="transmembrane region" description="Helical" evidence="6">
    <location>
        <begin position="264"/>
        <end position="284"/>
    </location>
</feature>
<sequence>MDGKKPYLVVILIRSIYAGMGLLSKASFDAGMNSFVFVFYRQAAATIFLVPLAIFFEWITLTLNLSGVAVTHTSATLAAAIINCLPVITFFLAVLFRMEEVKLKTTPGLAKVAGILTCIAGTATTAFYRGPNLKLLSHLHLVGHHSGKHQVHVPSGEAWMKGAQVMKSYPSKLLSTALQSFLSSIQSLIIAIALERDPYHWKLGWNVSLLAIAYCGIMVTGVSIYLQAWVIEKKGAVFLAMSTPLSLIITMFSSPLLLGEIIHLGSAVGGTLLVGGLFSVLWGTSDEKKIADRMLLAGQAEKGCSDSEAMTIKSPPPVPLCE</sequence>
<feature type="transmembrane region" description="Helical" evidence="6">
    <location>
        <begin position="238"/>
        <end position="258"/>
    </location>
</feature>
<dbReference type="Proteomes" id="UP001188597">
    <property type="component" value="Unassembled WGS sequence"/>
</dbReference>